<protein>
    <submittedName>
        <fullName evidence="1">Uncharacterized protein</fullName>
    </submittedName>
</protein>
<accession>A0A814DND9</accession>
<keyword evidence="5" id="KW-1185">Reference proteome</keyword>
<dbReference type="OrthoDB" id="423533at2759"/>
<evidence type="ECO:0000313" key="3">
    <source>
        <dbReference type="EMBL" id="CAF1006268.1"/>
    </source>
</evidence>
<dbReference type="EMBL" id="CAJNOM010000438">
    <property type="protein sequence ID" value="CAF1438540.1"/>
    <property type="molecule type" value="Genomic_DNA"/>
</dbReference>
<dbReference type="EMBL" id="CAJNOI010000063">
    <property type="protein sequence ID" value="CAF0979810.1"/>
    <property type="molecule type" value="Genomic_DNA"/>
</dbReference>
<dbReference type="EMBL" id="CAJNOM010000082">
    <property type="protein sequence ID" value="CAF1006268.1"/>
    <property type="molecule type" value="Genomic_DNA"/>
</dbReference>
<name>A0A814DND9_9BILA</name>
<organism evidence="1 6">
    <name type="scientific">Adineta steineri</name>
    <dbReference type="NCBI Taxonomy" id="433720"/>
    <lineage>
        <taxon>Eukaryota</taxon>
        <taxon>Metazoa</taxon>
        <taxon>Spiralia</taxon>
        <taxon>Gnathifera</taxon>
        <taxon>Rotifera</taxon>
        <taxon>Eurotatoria</taxon>
        <taxon>Bdelloidea</taxon>
        <taxon>Adinetida</taxon>
        <taxon>Adinetidae</taxon>
        <taxon>Adineta</taxon>
    </lineage>
</organism>
<evidence type="ECO:0000313" key="6">
    <source>
        <dbReference type="Proteomes" id="UP000663877"/>
    </source>
</evidence>
<evidence type="ECO:0000313" key="2">
    <source>
        <dbReference type="EMBL" id="CAF0979810.1"/>
    </source>
</evidence>
<evidence type="ECO:0000313" key="1">
    <source>
        <dbReference type="EMBL" id="CAF0959477.1"/>
    </source>
</evidence>
<comment type="caution">
    <text evidence="1">The sequence shown here is derived from an EMBL/GenBank/DDBJ whole genome shotgun (WGS) entry which is preliminary data.</text>
</comment>
<dbReference type="Proteomes" id="UP000663832">
    <property type="component" value="Unassembled WGS sequence"/>
</dbReference>
<proteinExistence type="predicted"/>
<evidence type="ECO:0000313" key="5">
    <source>
        <dbReference type="Proteomes" id="UP000663832"/>
    </source>
</evidence>
<dbReference type="EMBL" id="CAJNOI010000055">
    <property type="protein sequence ID" value="CAF0959477.1"/>
    <property type="molecule type" value="Genomic_DNA"/>
</dbReference>
<evidence type="ECO:0000313" key="4">
    <source>
        <dbReference type="EMBL" id="CAF1438540.1"/>
    </source>
</evidence>
<gene>
    <name evidence="1" type="ORF">BJG266_LOCUS13667</name>
    <name evidence="2" type="ORF">BJG266_LOCUS14806</name>
    <name evidence="3" type="ORF">QVE165_LOCUS15212</name>
    <name evidence="4" type="ORF">QVE165_LOCUS39453</name>
</gene>
<dbReference type="Proteomes" id="UP000663877">
    <property type="component" value="Unassembled WGS sequence"/>
</dbReference>
<reference evidence="1" key="1">
    <citation type="submission" date="2021-02" db="EMBL/GenBank/DDBJ databases">
        <authorList>
            <person name="Nowell W R."/>
        </authorList>
    </citation>
    <scope>NUCLEOTIDE SEQUENCE</scope>
</reference>
<dbReference type="AlphaFoldDB" id="A0A814DND9"/>
<sequence>MQKQHVWLKQFVNIQTNLVQKYPNNVFIFLYYALNEALQKQDYRKNETFGPLCYLIRNYSCLEQDFIGIVCRGLQLGYMNIEVCKQM</sequence>